<gene>
    <name evidence="2" type="ORF">UFOVP1089_66</name>
    <name evidence="3" type="ORF">UFOVP1443_9</name>
    <name evidence="1" type="ORF">UFOVP459_19</name>
</gene>
<evidence type="ECO:0000313" key="2">
    <source>
        <dbReference type="EMBL" id="CAB4183437.1"/>
    </source>
</evidence>
<dbReference type="EMBL" id="LR797389">
    <property type="protein sequence ID" value="CAB4212347.1"/>
    <property type="molecule type" value="Genomic_DNA"/>
</dbReference>
<reference evidence="3" key="1">
    <citation type="submission" date="2020-05" db="EMBL/GenBank/DDBJ databases">
        <authorList>
            <person name="Chiriac C."/>
            <person name="Salcher M."/>
            <person name="Ghai R."/>
            <person name="Kavagutti S V."/>
        </authorList>
    </citation>
    <scope>NUCLEOTIDE SEQUENCE</scope>
</reference>
<evidence type="ECO:0000313" key="1">
    <source>
        <dbReference type="EMBL" id="CAB4144214.1"/>
    </source>
</evidence>
<dbReference type="EMBL" id="LR797029">
    <property type="protein sequence ID" value="CAB4183437.1"/>
    <property type="molecule type" value="Genomic_DNA"/>
</dbReference>
<protein>
    <submittedName>
        <fullName evidence="3">Uncharacterized protein</fullName>
    </submittedName>
</protein>
<sequence>MSNLDGLTSGISQTLVITDVNGLKTFATIESFSATENADVQSHTSIDGITRHPKLHMEWTGSFVFQRTSPALDIYFADQERIYYQGGDQVNVAINETIKETDGSFTKWQYTDCVLTLTDGGRFSGTEIVKQSVSFKGQRKIKIS</sequence>
<accession>A0A6J5SEU7</accession>
<evidence type="ECO:0000313" key="3">
    <source>
        <dbReference type="EMBL" id="CAB4212347.1"/>
    </source>
</evidence>
<organism evidence="3">
    <name type="scientific">uncultured Caudovirales phage</name>
    <dbReference type="NCBI Taxonomy" id="2100421"/>
    <lineage>
        <taxon>Viruses</taxon>
        <taxon>Duplodnaviria</taxon>
        <taxon>Heunggongvirae</taxon>
        <taxon>Uroviricota</taxon>
        <taxon>Caudoviricetes</taxon>
        <taxon>Peduoviridae</taxon>
        <taxon>Maltschvirus</taxon>
        <taxon>Maltschvirus maltsch</taxon>
    </lineage>
</organism>
<name>A0A6J5SEU7_9CAUD</name>
<dbReference type="EMBL" id="LR796424">
    <property type="protein sequence ID" value="CAB4144214.1"/>
    <property type="molecule type" value="Genomic_DNA"/>
</dbReference>
<proteinExistence type="predicted"/>